<dbReference type="Proteomes" id="UP001376459">
    <property type="component" value="Unassembled WGS sequence"/>
</dbReference>
<feature type="region of interest" description="Disordered" evidence="1">
    <location>
        <begin position="119"/>
        <end position="190"/>
    </location>
</feature>
<proteinExistence type="predicted"/>
<evidence type="ECO:0000313" key="3">
    <source>
        <dbReference type="Proteomes" id="UP001376459"/>
    </source>
</evidence>
<reference evidence="2 3" key="1">
    <citation type="submission" date="2024-03" db="EMBL/GenBank/DDBJ databases">
        <title>Novel Streptomyces species of biotechnological and ecological value are a feature of Machair soil.</title>
        <authorList>
            <person name="Prole J.R."/>
            <person name="Goodfellow M."/>
            <person name="Allenby N."/>
            <person name="Ward A.C."/>
        </authorList>
    </citation>
    <scope>NUCLEOTIDE SEQUENCE [LARGE SCALE GENOMIC DNA]</scope>
    <source>
        <strain evidence="2 3">MS1.AVA.1</strain>
    </source>
</reference>
<name>A0ABU8UFK5_9ACTN</name>
<evidence type="ECO:0008006" key="4">
    <source>
        <dbReference type="Google" id="ProtNLM"/>
    </source>
</evidence>
<sequence length="190" mass="20403">MQATANVHTGDFGTAMELISEEEAIADATGAAPLVYPRLHLAALRGRHKEAAELFASVDHRMSLSVQWATAVLHNGLADYPAALKAAKQAIEYGAVGTAWPCPARTGRGRHALRRHRCRRRGPRLPPTAHAGRPPRVGTRRRGLRARSGHRGRVRLPGGDRPARRQRTGRLPGPRTSAVRGVAAPSGPTA</sequence>
<accession>A0ABU8UFK5</accession>
<dbReference type="EMBL" id="JBBKAK010000001">
    <property type="protein sequence ID" value="MEJ8667686.1"/>
    <property type="molecule type" value="Genomic_DNA"/>
</dbReference>
<gene>
    <name evidence="2" type="ORF">WKI71_01230</name>
</gene>
<organism evidence="2 3">
    <name type="scientific">Streptomyces machairae</name>
    <dbReference type="NCBI Taxonomy" id="3134109"/>
    <lineage>
        <taxon>Bacteria</taxon>
        <taxon>Bacillati</taxon>
        <taxon>Actinomycetota</taxon>
        <taxon>Actinomycetes</taxon>
        <taxon>Kitasatosporales</taxon>
        <taxon>Streptomycetaceae</taxon>
        <taxon>Streptomyces</taxon>
    </lineage>
</organism>
<protein>
    <recommendedName>
        <fullName evidence="4">Tetratricopeptide repeat protein</fullName>
    </recommendedName>
</protein>
<evidence type="ECO:0000313" key="2">
    <source>
        <dbReference type="EMBL" id="MEJ8667686.1"/>
    </source>
</evidence>
<evidence type="ECO:0000256" key="1">
    <source>
        <dbReference type="SAM" id="MobiDB-lite"/>
    </source>
</evidence>
<feature type="compositionally biased region" description="Basic residues" evidence="1">
    <location>
        <begin position="138"/>
        <end position="154"/>
    </location>
</feature>
<keyword evidence="3" id="KW-1185">Reference proteome</keyword>
<comment type="caution">
    <text evidence="2">The sequence shown here is derived from an EMBL/GenBank/DDBJ whole genome shotgun (WGS) entry which is preliminary data.</text>
</comment>